<dbReference type="AlphaFoldDB" id="A0A5C5BDB4"/>
<name>A0A5C5BDB4_9MICO</name>
<gene>
    <name evidence="2" type="ORF">FH969_07205</name>
</gene>
<proteinExistence type="predicted"/>
<feature type="domain" description="DUF4097" evidence="1">
    <location>
        <begin position="148"/>
        <end position="277"/>
    </location>
</feature>
<dbReference type="RefSeq" id="WP_108717704.1">
    <property type="nucleotide sequence ID" value="NZ_VENP01000021.1"/>
</dbReference>
<evidence type="ECO:0000313" key="2">
    <source>
        <dbReference type="EMBL" id="TNU74807.1"/>
    </source>
</evidence>
<sequence length="307" mass="30690">MTTDTPTGSNLHRVEEGPAALPYAARLDLRHAAATVTAVEDLAQARVAVTATGPRAQQLADSVVVHLDEHGLVVEVPAQVTLFGLGGSVRLDVHVPAGSDARVVSGSGGVDLRGRLLDVDARSGSGVLTLESAASAVVRSGSGRVRIDAVEDLSLTSGSGAVEVGRTGRLVAKSGSGSLRVGAIAGESRLVSGSGAVSIDEVSGDLELRAGSGAVRIGELTGRVAATTGSGSFAVAKATSGRVEGVSGSGSSTIGVPYGTAVLVDAESRSGRVRSELESVPGAEGFERTLEVHVRAGSGSVTLRRVS</sequence>
<evidence type="ECO:0000313" key="3">
    <source>
        <dbReference type="Proteomes" id="UP000313849"/>
    </source>
</evidence>
<dbReference type="EMBL" id="VENP01000021">
    <property type="protein sequence ID" value="TNU74807.1"/>
    <property type="molecule type" value="Genomic_DNA"/>
</dbReference>
<dbReference type="Pfam" id="PF13349">
    <property type="entry name" value="DUF4097"/>
    <property type="match status" value="1"/>
</dbReference>
<reference evidence="2 3" key="1">
    <citation type="submission" date="2019-06" db="EMBL/GenBank/DDBJ databases">
        <title>Draft genome sequence of Miniimonas arenae KCTC 19750T isolated from sea sand.</title>
        <authorList>
            <person name="Park S.-J."/>
        </authorList>
    </citation>
    <scope>NUCLEOTIDE SEQUENCE [LARGE SCALE GENOMIC DNA]</scope>
    <source>
        <strain evidence="2 3">KCTC 19750</strain>
    </source>
</reference>
<evidence type="ECO:0000259" key="1">
    <source>
        <dbReference type="Pfam" id="PF13349"/>
    </source>
</evidence>
<comment type="caution">
    <text evidence="2">The sequence shown here is derived from an EMBL/GenBank/DDBJ whole genome shotgun (WGS) entry which is preliminary data.</text>
</comment>
<dbReference type="InterPro" id="IPR025164">
    <property type="entry name" value="Toastrack_DUF4097"/>
</dbReference>
<accession>A0A5C5BDB4</accession>
<organism evidence="2 3">
    <name type="scientific">Miniimonas arenae</name>
    <dbReference type="NCBI Taxonomy" id="676201"/>
    <lineage>
        <taxon>Bacteria</taxon>
        <taxon>Bacillati</taxon>
        <taxon>Actinomycetota</taxon>
        <taxon>Actinomycetes</taxon>
        <taxon>Micrococcales</taxon>
        <taxon>Beutenbergiaceae</taxon>
        <taxon>Miniimonas</taxon>
    </lineage>
</organism>
<keyword evidence="3" id="KW-1185">Reference proteome</keyword>
<protein>
    <submittedName>
        <fullName evidence="2">DUF4097 domain-containing protein</fullName>
    </submittedName>
</protein>
<dbReference type="Proteomes" id="UP000313849">
    <property type="component" value="Unassembled WGS sequence"/>
</dbReference>
<dbReference type="OrthoDB" id="3252095at2"/>